<dbReference type="AlphaFoldDB" id="A0A1F4S8L6"/>
<gene>
    <name evidence="1" type="ORF">A2290_07920</name>
</gene>
<dbReference type="EMBL" id="MEUA01000002">
    <property type="protein sequence ID" value="OGC16795.1"/>
    <property type="molecule type" value="Genomic_DNA"/>
</dbReference>
<accession>A0A1F4S8L6</accession>
<reference evidence="1 2" key="1">
    <citation type="journal article" date="2016" name="Nat. Commun.">
        <title>Thousands of microbial genomes shed light on interconnected biogeochemical processes in an aquifer system.</title>
        <authorList>
            <person name="Anantharaman K."/>
            <person name="Brown C.T."/>
            <person name="Hug L.A."/>
            <person name="Sharon I."/>
            <person name="Castelle C.J."/>
            <person name="Probst A.J."/>
            <person name="Thomas B.C."/>
            <person name="Singh A."/>
            <person name="Wilkins M.J."/>
            <person name="Karaoz U."/>
            <person name="Brodie E.L."/>
            <person name="Williams K.H."/>
            <person name="Hubbard S.S."/>
            <person name="Banfield J.F."/>
        </authorList>
    </citation>
    <scope>NUCLEOTIDE SEQUENCE [LARGE SCALE GENOMIC DNA]</scope>
</reference>
<proteinExistence type="predicted"/>
<comment type="caution">
    <text evidence="1">The sequence shown here is derived from an EMBL/GenBank/DDBJ whole genome shotgun (WGS) entry which is preliminary data.</text>
</comment>
<sequence length="96" mass="11281">MRIFIIIFIILFTMSIINIAQGEEYNINIKDLHSEPDINSEVVYKIPADIKVLDFSKDKNWIKVEIKYYLGPIECKYTGWTHIPINEVFTPIIHPD</sequence>
<evidence type="ECO:0000313" key="2">
    <source>
        <dbReference type="Proteomes" id="UP000177905"/>
    </source>
</evidence>
<dbReference type="Proteomes" id="UP000177905">
    <property type="component" value="Unassembled WGS sequence"/>
</dbReference>
<protein>
    <recommendedName>
        <fullName evidence="3">SH3b domain-containing protein</fullName>
    </recommendedName>
</protein>
<name>A0A1F4S8L6_UNCSA</name>
<evidence type="ECO:0008006" key="3">
    <source>
        <dbReference type="Google" id="ProtNLM"/>
    </source>
</evidence>
<organism evidence="1 2">
    <name type="scientific">candidate division WOR-1 bacterium RIFOXYB2_FULL_36_35</name>
    <dbReference type="NCBI Taxonomy" id="1802578"/>
    <lineage>
        <taxon>Bacteria</taxon>
        <taxon>Bacillati</taxon>
        <taxon>Saganbacteria</taxon>
    </lineage>
</organism>
<evidence type="ECO:0000313" key="1">
    <source>
        <dbReference type="EMBL" id="OGC16795.1"/>
    </source>
</evidence>